<dbReference type="AlphaFoldDB" id="A0A926GBD8"/>
<dbReference type="RefSeq" id="WP_187791712.1">
    <property type="nucleotide sequence ID" value="NZ_JACOQL010000001.1"/>
</dbReference>
<dbReference type="InterPro" id="IPR010662">
    <property type="entry name" value="RBBP9/YdeN"/>
</dbReference>
<evidence type="ECO:0000313" key="2">
    <source>
        <dbReference type="Proteomes" id="UP000608594"/>
    </source>
</evidence>
<dbReference type="InterPro" id="IPR029058">
    <property type="entry name" value="AB_hydrolase_fold"/>
</dbReference>
<keyword evidence="2" id="KW-1185">Reference proteome</keyword>
<sequence>MTKTLIVPGLDGSPAPHWQNWWARTDPNAMLIDMPAPHRPVREAWEAALAVTVIKHPNSILVGHSLGSVIIAQLLANWPDLKVRGAILVAPAEASKCDRAKGFGTFPKASFDIPTVLVASRNDPWMPYARAEDLAETWGAELVDLGHAGHINVASGYGPWAGGKLIRDNLIEQTARPSTIRRLFASATGWAGELRTQSR</sequence>
<dbReference type="PANTHER" id="PTHR15394">
    <property type="entry name" value="SERINE HYDROLASE RBBP9"/>
    <property type="match status" value="1"/>
</dbReference>
<gene>
    <name evidence="1" type="ORF">H4P12_00885</name>
</gene>
<dbReference type="EMBL" id="JACOQL010000001">
    <property type="protein sequence ID" value="MBC9245296.1"/>
    <property type="molecule type" value="Genomic_DNA"/>
</dbReference>
<dbReference type="Pfam" id="PF06821">
    <property type="entry name" value="Ser_hydrolase"/>
    <property type="match status" value="1"/>
</dbReference>
<evidence type="ECO:0000313" key="1">
    <source>
        <dbReference type="EMBL" id="MBC9245296.1"/>
    </source>
</evidence>
<name>A0A926GBD8_9RHOB</name>
<protein>
    <submittedName>
        <fullName evidence="1">Alpha/beta hydrolase</fullName>
    </submittedName>
</protein>
<comment type="caution">
    <text evidence="1">The sequence shown here is derived from an EMBL/GenBank/DDBJ whole genome shotgun (WGS) entry which is preliminary data.</text>
</comment>
<dbReference type="PANTHER" id="PTHR15394:SF3">
    <property type="entry name" value="SERINE HYDROLASE RBBP9"/>
    <property type="match status" value="1"/>
</dbReference>
<accession>A0A926GBD8</accession>
<dbReference type="Gene3D" id="3.40.50.1820">
    <property type="entry name" value="alpha/beta hydrolase"/>
    <property type="match status" value="1"/>
</dbReference>
<reference evidence="1" key="1">
    <citation type="submission" date="2020-08" db="EMBL/GenBank/DDBJ databases">
        <title>Paracoccus amoyensis sp. nov., isolated from the surface seawater at coast of Xiamen, Fujian.</title>
        <authorList>
            <person name="Lyu L."/>
        </authorList>
    </citation>
    <scope>NUCLEOTIDE SEQUENCE</scope>
    <source>
        <strain evidence="1">11-3</strain>
    </source>
</reference>
<dbReference type="GO" id="GO:0016787">
    <property type="term" value="F:hydrolase activity"/>
    <property type="evidence" value="ECO:0007669"/>
    <property type="project" value="UniProtKB-KW"/>
</dbReference>
<dbReference type="Proteomes" id="UP000608594">
    <property type="component" value="Unassembled WGS sequence"/>
</dbReference>
<proteinExistence type="predicted"/>
<dbReference type="SUPFAM" id="SSF53474">
    <property type="entry name" value="alpha/beta-Hydrolases"/>
    <property type="match status" value="1"/>
</dbReference>
<organism evidence="1 2">
    <name type="scientific">Paracoccus amoyensis</name>
    <dbReference type="NCBI Taxonomy" id="2760093"/>
    <lineage>
        <taxon>Bacteria</taxon>
        <taxon>Pseudomonadati</taxon>
        <taxon>Pseudomonadota</taxon>
        <taxon>Alphaproteobacteria</taxon>
        <taxon>Rhodobacterales</taxon>
        <taxon>Paracoccaceae</taxon>
        <taxon>Paracoccus</taxon>
    </lineage>
</organism>
<keyword evidence="1" id="KW-0378">Hydrolase</keyword>